<evidence type="ECO:0000313" key="1">
    <source>
        <dbReference type="EMBL" id="KAD4889060.1"/>
    </source>
</evidence>
<proteinExistence type="predicted"/>
<reference evidence="1 2" key="1">
    <citation type="submission" date="2019-05" db="EMBL/GenBank/DDBJ databases">
        <title>Mikania micrantha, genome provides insights into the molecular mechanism of rapid growth.</title>
        <authorList>
            <person name="Liu B."/>
        </authorList>
    </citation>
    <scope>NUCLEOTIDE SEQUENCE [LARGE SCALE GENOMIC DNA]</scope>
    <source>
        <strain evidence="1">NLD-2019</strain>
        <tissue evidence="1">Leaf</tissue>
    </source>
</reference>
<keyword evidence="2" id="KW-1185">Reference proteome</keyword>
<dbReference type="Proteomes" id="UP000326396">
    <property type="component" value="Linkage Group LG19"/>
</dbReference>
<accession>A0A5N6NKL4</accession>
<dbReference type="AlphaFoldDB" id="A0A5N6NKL4"/>
<gene>
    <name evidence="1" type="ORF">E3N88_21133</name>
</gene>
<sequence>MEIDAGDDATAFVIFPRDHRARNLWKPNLRYSDAFPETIILSIEAPRLGSSDKNWEIKYMSVSLRVLKQNFGMQIAT</sequence>
<dbReference type="EMBL" id="SZYD01000011">
    <property type="protein sequence ID" value="KAD4889060.1"/>
    <property type="molecule type" value="Genomic_DNA"/>
</dbReference>
<evidence type="ECO:0000313" key="2">
    <source>
        <dbReference type="Proteomes" id="UP000326396"/>
    </source>
</evidence>
<protein>
    <submittedName>
        <fullName evidence="1">Uncharacterized protein</fullName>
    </submittedName>
</protein>
<comment type="caution">
    <text evidence="1">The sequence shown here is derived from an EMBL/GenBank/DDBJ whole genome shotgun (WGS) entry which is preliminary data.</text>
</comment>
<name>A0A5N6NKL4_9ASTR</name>
<organism evidence="1 2">
    <name type="scientific">Mikania micrantha</name>
    <name type="common">bitter vine</name>
    <dbReference type="NCBI Taxonomy" id="192012"/>
    <lineage>
        <taxon>Eukaryota</taxon>
        <taxon>Viridiplantae</taxon>
        <taxon>Streptophyta</taxon>
        <taxon>Embryophyta</taxon>
        <taxon>Tracheophyta</taxon>
        <taxon>Spermatophyta</taxon>
        <taxon>Magnoliopsida</taxon>
        <taxon>eudicotyledons</taxon>
        <taxon>Gunneridae</taxon>
        <taxon>Pentapetalae</taxon>
        <taxon>asterids</taxon>
        <taxon>campanulids</taxon>
        <taxon>Asterales</taxon>
        <taxon>Asteraceae</taxon>
        <taxon>Asteroideae</taxon>
        <taxon>Heliantheae alliance</taxon>
        <taxon>Eupatorieae</taxon>
        <taxon>Mikania</taxon>
    </lineage>
</organism>